<dbReference type="AlphaFoldDB" id="A0A0K2GHQ9"/>
<reference evidence="13 14" key="1">
    <citation type="journal article" date="2015" name="Proc. Natl. Acad. Sci. U.S.A.">
        <title>Expanded metabolic versatility of ubiquitous nitrite-oxidizing bacteria from the genus Nitrospira.</title>
        <authorList>
            <person name="Koch H."/>
            <person name="Lucker S."/>
            <person name="Albertsen M."/>
            <person name="Kitzinger K."/>
            <person name="Herbold C."/>
            <person name="Spieck E."/>
            <person name="Nielsen P.H."/>
            <person name="Wagner M."/>
            <person name="Daims H."/>
        </authorList>
    </citation>
    <scope>NUCLEOTIDE SEQUENCE [LARGE SCALE GENOMIC DNA]</scope>
    <source>
        <strain evidence="13 14">NSP M-1</strain>
    </source>
</reference>
<dbReference type="CDD" id="cd12173">
    <property type="entry name" value="PGDH_4"/>
    <property type="match status" value="1"/>
</dbReference>
<dbReference type="PROSITE" id="PS00671">
    <property type="entry name" value="D_2_HYDROXYACID_DH_3"/>
    <property type="match status" value="1"/>
</dbReference>
<evidence type="ECO:0000256" key="7">
    <source>
        <dbReference type="ARBA" id="ARBA00023027"/>
    </source>
</evidence>
<gene>
    <name evidence="13" type="primary">serA</name>
    <name evidence="13" type="ORF">NITMOv2_3776</name>
</gene>
<dbReference type="KEGG" id="nmv:NITMOv2_3776"/>
<dbReference type="InterPro" id="IPR029753">
    <property type="entry name" value="D-isomer_DH_CS"/>
</dbReference>
<dbReference type="InterPro" id="IPR006236">
    <property type="entry name" value="PGDH"/>
</dbReference>
<dbReference type="Proteomes" id="UP000069205">
    <property type="component" value="Chromosome"/>
</dbReference>
<dbReference type="PROSITE" id="PS00670">
    <property type="entry name" value="D_2_HYDROXYACID_DH_2"/>
    <property type="match status" value="1"/>
</dbReference>
<dbReference type="PATRIC" id="fig|42253.5.peg.3724"/>
<dbReference type="Pfam" id="PF02826">
    <property type="entry name" value="2-Hacid_dh_C"/>
    <property type="match status" value="1"/>
</dbReference>
<evidence type="ECO:0000256" key="4">
    <source>
        <dbReference type="ARBA" id="ARBA00021582"/>
    </source>
</evidence>
<name>A0A0K2GHQ9_NITMO</name>
<dbReference type="PANTHER" id="PTHR42789">
    <property type="entry name" value="D-ISOMER SPECIFIC 2-HYDROXYACID DEHYDROGENASE FAMILY PROTEIN (AFU_ORTHOLOGUE AFUA_6G10090)"/>
    <property type="match status" value="1"/>
</dbReference>
<comment type="catalytic activity">
    <reaction evidence="9">
        <text>(R)-2-hydroxyglutarate + NAD(+) = 2-oxoglutarate + NADH + H(+)</text>
        <dbReference type="Rhea" id="RHEA:49612"/>
        <dbReference type="ChEBI" id="CHEBI:15378"/>
        <dbReference type="ChEBI" id="CHEBI:15801"/>
        <dbReference type="ChEBI" id="CHEBI:16810"/>
        <dbReference type="ChEBI" id="CHEBI:57540"/>
        <dbReference type="ChEBI" id="CHEBI:57945"/>
        <dbReference type="EC" id="1.1.1.399"/>
    </reaction>
</comment>
<dbReference type="SUPFAM" id="SSF51735">
    <property type="entry name" value="NAD(P)-binding Rossmann-fold domains"/>
    <property type="match status" value="1"/>
</dbReference>
<evidence type="ECO:0000256" key="3">
    <source>
        <dbReference type="ARBA" id="ARBA00005854"/>
    </source>
</evidence>
<comment type="pathway">
    <text evidence="2 11">Amino-acid biosynthesis; L-serine biosynthesis; L-serine from 3-phospho-D-glycerate: step 1/3.</text>
</comment>
<dbReference type="STRING" id="42253.NITMOv2_3776"/>
<dbReference type="SUPFAM" id="SSF55021">
    <property type="entry name" value="ACT-like"/>
    <property type="match status" value="1"/>
</dbReference>
<keyword evidence="7 11" id="KW-0520">NAD</keyword>
<dbReference type="PANTHER" id="PTHR42789:SF1">
    <property type="entry name" value="D-ISOMER SPECIFIC 2-HYDROXYACID DEHYDROGENASE FAMILY PROTEIN (AFU_ORTHOLOGUE AFUA_6G10090)"/>
    <property type="match status" value="1"/>
</dbReference>
<dbReference type="CDD" id="cd04902">
    <property type="entry name" value="ACT_3PGDH-xct"/>
    <property type="match status" value="1"/>
</dbReference>
<evidence type="ECO:0000256" key="6">
    <source>
        <dbReference type="ARBA" id="ARBA00023002"/>
    </source>
</evidence>
<keyword evidence="6 11" id="KW-0560">Oxidoreductase</keyword>
<dbReference type="Gene3D" id="3.40.50.720">
    <property type="entry name" value="NAD(P)-binding Rossmann-like Domain"/>
    <property type="match status" value="2"/>
</dbReference>
<dbReference type="GO" id="GO:0004617">
    <property type="term" value="F:phosphoglycerate dehydrogenase activity"/>
    <property type="evidence" value="ECO:0007669"/>
    <property type="project" value="UniProtKB-UniRule"/>
</dbReference>
<dbReference type="SUPFAM" id="SSF52283">
    <property type="entry name" value="Formate/glycerate dehydrogenase catalytic domain-like"/>
    <property type="match status" value="1"/>
</dbReference>
<evidence type="ECO:0000256" key="5">
    <source>
        <dbReference type="ARBA" id="ARBA00022605"/>
    </source>
</evidence>
<dbReference type="Gene3D" id="3.30.70.260">
    <property type="match status" value="1"/>
</dbReference>
<comment type="catalytic activity">
    <reaction evidence="10 11">
        <text>(2R)-3-phosphoglycerate + NAD(+) = 3-phosphooxypyruvate + NADH + H(+)</text>
        <dbReference type="Rhea" id="RHEA:12641"/>
        <dbReference type="ChEBI" id="CHEBI:15378"/>
        <dbReference type="ChEBI" id="CHEBI:18110"/>
        <dbReference type="ChEBI" id="CHEBI:57540"/>
        <dbReference type="ChEBI" id="CHEBI:57945"/>
        <dbReference type="ChEBI" id="CHEBI:58272"/>
        <dbReference type="EC" id="1.1.1.95"/>
    </reaction>
</comment>
<dbReference type="InterPro" id="IPR045865">
    <property type="entry name" value="ACT-like_dom_sf"/>
</dbReference>
<dbReference type="InterPro" id="IPR045626">
    <property type="entry name" value="PGDH_ASB_dom"/>
</dbReference>
<dbReference type="EMBL" id="CP011801">
    <property type="protein sequence ID" value="ALA60167.1"/>
    <property type="molecule type" value="Genomic_DNA"/>
</dbReference>
<dbReference type="GO" id="GO:0051287">
    <property type="term" value="F:NAD binding"/>
    <property type="evidence" value="ECO:0007669"/>
    <property type="project" value="UniProtKB-UniRule"/>
</dbReference>
<evidence type="ECO:0000313" key="14">
    <source>
        <dbReference type="Proteomes" id="UP000069205"/>
    </source>
</evidence>
<dbReference type="GO" id="GO:0006564">
    <property type="term" value="P:L-serine biosynthetic process"/>
    <property type="evidence" value="ECO:0007669"/>
    <property type="project" value="UniProtKB-UniRule"/>
</dbReference>
<evidence type="ECO:0000256" key="8">
    <source>
        <dbReference type="ARBA" id="ARBA00023299"/>
    </source>
</evidence>
<dbReference type="Gene3D" id="3.30.1330.90">
    <property type="entry name" value="D-3-phosphoglycerate dehydrogenase, domain 3"/>
    <property type="match status" value="1"/>
</dbReference>
<dbReference type="PROSITE" id="PS51671">
    <property type="entry name" value="ACT"/>
    <property type="match status" value="1"/>
</dbReference>
<evidence type="ECO:0000259" key="12">
    <source>
        <dbReference type="PROSITE" id="PS51671"/>
    </source>
</evidence>
<dbReference type="PROSITE" id="PS00065">
    <property type="entry name" value="D_2_HYDROXYACID_DH_1"/>
    <property type="match status" value="1"/>
</dbReference>
<dbReference type="Pfam" id="PF00389">
    <property type="entry name" value="2-Hacid_dh"/>
    <property type="match status" value="1"/>
</dbReference>
<proteinExistence type="inferred from homology"/>
<dbReference type="Pfam" id="PF19304">
    <property type="entry name" value="PGDH_inter"/>
    <property type="match status" value="1"/>
</dbReference>
<keyword evidence="5 11" id="KW-0028">Amino-acid biosynthesis</keyword>
<dbReference type="FunFam" id="3.30.1330.90:FF:000003">
    <property type="entry name" value="D-3-phosphoglycerate dehydrogenase"/>
    <property type="match status" value="1"/>
</dbReference>
<evidence type="ECO:0000256" key="2">
    <source>
        <dbReference type="ARBA" id="ARBA00005216"/>
    </source>
</evidence>
<evidence type="ECO:0000313" key="13">
    <source>
        <dbReference type="EMBL" id="ALA60167.1"/>
    </source>
</evidence>
<protein>
    <recommendedName>
        <fullName evidence="4 11">D-3-phosphoglycerate dehydrogenase</fullName>
        <ecNumber evidence="11">1.1.1.95</ecNumber>
    </recommendedName>
</protein>
<dbReference type="FunFam" id="3.40.50.720:FF:000021">
    <property type="entry name" value="D-3-phosphoglycerate dehydrogenase"/>
    <property type="match status" value="1"/>
</dbReference>
<dbReference type="InterPro" id="IPR029009">
    <property type="entry name" value="ASB_dom_sf"/>
</dbReference>
<accession>A0A0K2GHQ9</accession>
<organism evidence="13 14">
    <name type="scientific">Nitrospira moscoviensis</name>
    <dbReference type="NCBI Taxonomy" id="42253"/>
    <lineage>
        <taxon>Bacteria</taxon>
        <taxon>Pseudomonadati</taxon>
        <taxon>Nitrospirota</taxon>
        <taxon>Nitrospiria</taxon>
        <taxon>Nitrospirales</taxon>
        <taxon>Nitrospiraceae</taxon>
        <taxon>Nitrospira</taxon>
    </lineage>
</organism>
<dbReference type="InterPro" id="IPR029752">
    <property type="entry name" value="D-isomer_DH_CS1"/>
</dbReference>
<dbReference type="InterPro" id="IPR006140">
    <property type="entry name" value="D-isomer_DH_NAD-bd"/>
</dbReference>
<evidence type="ECO:0000256" key="9">
    <source>
        <dbReference type="ARBA" id="ARBA00048126"/>
    </source>
</evidence>
<dbReference type="SUPFAM" id="SSF143548">
    <property type="entry name" value="Serine metabolism enzymes domain"/>
    <property type="match status" value="1"/>
</dbReference>
<evidence type="ECO:0000256" key="1">
    <source>
        <dbReference type="ARBA" id="ARBA00003800"/>
    </source>
</evidence>
<dbReference type="NCBIfam" id="TIGR01327">
    <property type="entry name" value="PGDH"/>
    <property type="match status" value="1"/>
</dbReference>
<comment type="similarity">
    <text evidence="3 11">Belongs to the D-isomer specific 2-hydroxyacid dehydrogenase family.</text>
</comment>
<dbReference type="InterPro" id="IPR002912">
    <property type="entry name" value="ACT_dom"/>
</dbReference>
<dbReference type="InterPro" id="IPR006139">
    <property type="entry name" value="D-isomer_2_OHA_DH_cat_dom"/>
</dbReference>
<keyword evidence="14" id="KW-1185">Reference proteome</keyword>
<sequence length="531" mass="56497">MAAGMKILVSDSLSKQGVEVLEKAGFTVVVKTKLPKDELLKEVKDADGLIVRSGTKVTAEVIAAAEKLKVVGRAGSGLDNVDTPAATRRGIVVMNTPGGNTVTTAEHTLSMICAMARRIPQATASVKSGKWEKDKFMGLELYNKVLGIVGVGQIGGYLSKLAQGIGMSVVAYDPYLAQERAEKMGVTMVELDELFRRADIISVHTPLTPETKGLINAAAIAKMKPGVLIVNCARGGIVNETDLVDALKTKRVAAAAFDVFDEEPVKADHPLLTLDNFICTPHIGAQTTEAQENVAVGIAEQVVEYFTKGVAKGAVNIPSVPPDLLPRLQPYLTLAEKLGSLQTQLCEGGIERVTVEYSGEVAGLTVAPLTIAVLKGLLTPIMEYAINYVNAPIVAKERGIEVKEVKSSDAGDFTSLIRVRVEAGKAAHQVAGTLYNKKDARVIEIDQFKVEVVPEGHMLLIHNIDRPGVIGMVGKVLGDHNINIVRMQCALEKRGGNALLIIGSDTDFPSTVLGQIKSSSNILSVKVANLS</sequence>
<keyword evidence="8 11" id="KW-0718">Serine biosynthesis</keyword>
<evidence type="ECO:0000256" key="11">
    <source>
        <dbReference type="RuleBase" id="RU363003"/>
    </source>
</evidence>
<dbReference type="InterPro" id="IPR050857">
    <property type="entry name" value="D-2-hydroxyacid_DH"/>
</dbReference>
<feature type="domain" description="ACT" evidence="12">
    <location>
        <begin position="458"/>
        <end position="531"/>
    </location>
</feature>
<comment type="function">
    <text evidence="1">Catalyzes the reversible oxidation of 3-phospho-D-glycerate to 3-phosphonooxypyruvate, the first step of the phosphorylated L-serine biosynthesis pathway. Also catalyzes the reversible oxidation of 2-hydroxyglutarate to 2-oxoglutarate.</text>
</comment>
<dbReference type="InterPro" id="IPR036291">
    <property type="entry name" value="NAD(P)-bd_dom_sf"/>
</dbReference>
<dbReference type="UniPathway" id="UPA00135">
    <property type="reaction ID" value="UER00196"/>
</dbReference>
<dbReference type="EC" id="1.1.1.95" evidence="11"/>
<evidence type="ECO:0000256" key="10">
    <source>
        <dbReference type="ARBA" id="ARBA00048731"/>
    </source>
</evidence>